<keyword evidence="3" id="KW-1185">Reference proteome</keyword>
<gene>
    <name evidence="2" type="ORF">BT96DRAFT_851095</name>
</gene>
<dbReference type="Proteomes" id="UP000799118">
    <property type="component" value="Unassembled WGS sequence"/>
</dbReference>
<evidence type="ECO:0000313" key="3">
    <source>
        <dbReference type="Proteomes" id="UP000799118"/>
    </source>
</evidence>
<keyword evidence="1" id="KW-0808">Transferase</keyword>
<sequence length="440" mass="49273">MIVPVELDFKSIISGSPQKVVEIPNHDLWMTFIRNVHDIPEALNLDRFKLALSKALAVYRHACGRLSKDINGDGMLLWKILLTDSPILVEIVNLDHLPYFTDSVIKDNLLTFLPDVNNTVNADDPLFALKLHISTQRTIIGVAWHHTLGDAATLQRFMITLSGYYQNYGPDHSLLPSFHKHRFPNPSPTDIPKWLSHMSHLAHTYPASEIGAKYTEANGVLHPIRAIVRRSDAEVLRRKVQAMQDPNSQLKISIHDCLAASFITAINSIQANAIQRFLNVAGFRQIKAEWNEPNVAGNSIYMISTEFDPDHLRDLGYISAKIREALVAARRPEFIASYISVAGHLMMLAADKKEQFFFGSDPTKFSMNSTVMLDWQAVNFGSPSARFFTSGIGRFYLRVYPANPTSDLGKGEALDVTFGAPASMRQGIIEYLGPEFLVVE</sequence>
<name>A0A6A4ID84_9AGAR</name>
<dbReference type="GO" id="GO:0016747">
    <property type="term" value="F:acyltransferase activity, transferring groups other than amino-acyl groups"/>
    <property type="evidence" value="ECO:0007669"/>
    <property type="project" value="TreeGrafter"/>
</dbReference>
<dbReference type="Gene3D" id="3.30.559.10">
    <property type="entry name" value="Chloramphenicol acetyltransferase-like domain"/>
    <property type="match status" value="2"/>
</dbReference>
<reference evidence="2" key="1">
    <citation type="journal article" date="2019" name="Environ. Microbiol.">
        <title>Fungal ecological strategies reflected in gene transcription - a case study of two litter decomposers.</title>
        <authorList>
            <person name="Barbi F."/>
            <person name="Kohler A."/>
            <person name="Barry K."/>
            <person name="Baskaran P."/>
            <person name="Daum C."/>
            <person name="Fauchery L."/>
            <person name="Ihrmark K."/>
            <person name="Kuo A."/>
            <person name="LaButti K."/>
            <person name="Lipzen A."/>
            <person name="Morin E."/>
            <person name="Grigoriev I.V."/>
            <person name="Henrissat B."/>
            <person name="Lindahl B."/>
            <person name="Martin F."/>
        </authorList>
    </citation>
    <scope>NUCLEOTIDE SEQUENCE</scope>
    <source>
        <strain evidence="2">JB14</strain>
    </source>
</reference>
<organism evidence="2 3">
    <name type="scientific">Gymnopus androsaceus JB14</name>
    <dbReference type="NCBI Taxonomy" id="1447944"/>
    <lineage>
        <taxon>Eukaryota</taxon>
        <taxon>Fungi</taxon>
        <taxon>Dikarya</taxon>
        <taxon>Basidiomycota</taxon>
        <taxon>Agaricomycotina</taxon>
        <taxon>Agaricomycetes</taxon>
        <taxon>Agaricomycetidae</taxon>
        <taxon>Agaricales</taxon>
        <taxon>Marasmiineae</taxon>
        <taxon>Omphalotaceae</taxon>
        <taxon>Gymnopus</taxon>
    </lineage>
</organism>
<dbReference type="PANTHER" id="PTHR31642">
    <property type="entry name" value="TRICHOTHECENE 3-O-ACETYLTRANSFERASE"/>
    <property type="match status" value="1"/>
</dbReference>
<dbReference type="EMBL" id="ML769398">
    <property type="protein sequence ID" value="KAE9407097.1"/>
    <property type="molecule type" value="Genomic_DNA"/>
</dbReference>
<dbReference type="InterPro" id="IPR050317">
    <property type="entry name" value="Plant_Fungal_Acyltransferase"/>
</dbReference>
<dbReference type="PANTHER" id="PTHR31642:SF310">
    <property type="entry name" value="FATTY ALCOHOL:CAFFEOYL-COA ACYLTRANSFERASE"/>
    <property type="match status" value="1"/>
</dbReference>
<dbReference type="AlphaFoldDB" id="A0A6A4ID84"/>
<protein>
    <submittedName>
        <fullName evidence="2">Uncharacterized protein</fullName>
    </submittedName>
</protein>
<accession>A0A6A4ID84</accession>
<dbReference type="OrthoDB" id="1862401at2759"/>
<proteinExistence type="predicted"/>
<evidence type="ECO:0000256" key="1">
    <source>
        <dbReference type="ARBA" id="ARBA00022679"/>
    </source>
</evidence>
<evidence type="ECO:0000313" key="2">
    <source>
        <dbReference type="EMBL" id="KAE9407097.1"/>
    </source>
</evidence>
<dbReference type="InterPro" id="IPR023213">
    <property type="entry name" value="CAT-like_dom_sf"/>
</dbReference>